<dbReference type="InterPro" id="IPR029058">
    <property type="entry name" value="AB_hydrolase_fold"/>
</dbReference>
<dbReference type="PANTHER" id="PTHR22946:SF9">
    <property type="entry name" value="POLYKETIDE TRANSFERASE AF380"/>
    <property type="match status" value="1"/>
</dbReference>
<protein>
    <recommendedName>
        <fullName evidence="3">AB hydrolase-1 domain-containing protein</fullName>
    </recommendedName>
</protein>
<dbReference type="PANTHER" id="PTHR22946">
    <property type="entry name" value="DIENELACTONE HYDROLASE DOMAIN-CONTAINING PROTEIN-RELATED"/>
    <property type="match status" value="1"/>
</dbReference>
<proteinExistence type="inferred from homology"/>
<evidence type="ECO:0000313" key="4">
    <source>
        <dbReference type="EMBL" id="KUF11538.1"/>
    </source>
</evidence>
<dbReference type="EMBL" id="LPXO01000003">
    <property type="protein sequence ID" value="KUF11538.1"/>
    <property type="molecule type" value="Genomic_DNA"/>
</dbReference>
<dbReference type="GO" id="GO:0052689">
    <property type="term" value="F:carboxylic ester hydrolase activity"/>
    <property type="evidence" value="ECO:0007669"/>
    <property type="project" value="UniProtKB-ARBA"/>
</dbReference>
<dbReference type="SUPFAM" id="SSF53474">
    <property type="entry name" value="alpha/beta-Hydrolases"/>
    <property type="match status" value="1"/>
</dbReference>
<dbReference type="InterPro" id="IPR050261">
    <property type="entry name" value="FrsA_esterase"/>
</dbReference>
<dbReference type="Proteomes" id="UP000054396">
    <property type="component" value="Unassembled WGS sequence"/>
</dbReference>
<keyword evidence="5" id="KW-1185">Reference proteome</keyword>
<dbReference type="Gene3D" id="3.40.50.1820">
    <property type="entry name" value="alpha/beta hydrolase"/>
    <property type="match status" value="1"/>
</dbReference>
<dbReference type="OrthoDB" id="3647650at2"/>
<dbReference type="STRING" id="1685382.AVJ23_07195"/>
<evidence type="ECO:0000256" key="2">
    <source>
        <dbReference type="ARBA" id="ARBA00038115"/>
    </source>
</evidence>
<dbReference type="AlphaFoldDB" id="A0A0W7WLS3"/>
<evidence type="ECO:0000313" key="5">
    <source>
        <dbReference type="Proteomes" id="UP000054396"/>
    </source>
</evidence>
<evidence type="ECO:0000256" key="1">
    <source>
        <dbReference type="ARBA" id="ARBA00022801"/>
    </source>
</evidence>
<comment type="caution">
    <text evidence="4">The sequence shown here is derived from an EMBL/GenBank/DDBJ whole genome shotgun (WGS) entry which is preliminary data.</text>
</comment>
<accession>A0A0W7WLS3</accession>
<dbReference type="RefSeq" id="WP_058861484.1">
    <property type="nucleotide sequence ID" value="NZ_LPXO01000003.1"/>
</dbReference>
<keyword evidence="1" id="KW-0378">Hydrolase</keyword>
<feature type="domain" description="AB hydrolase-1" evidence="3">
    <location>
        <begin position="60"/>
        <end position="193"/>
    </location>
</feature>
<organism evidence="4 5">
    <name type="scientific">Pseudoponticoccus marisrubri</name>
    <dbReference type="NCBI Taxonomy" id="1685382"/>
    <lineage>
        <taxon>Bacteria</taxon>
        <taxon>Pseudomonadati</taxon>
        <taxon>Pseudomonadota</taxon>
        <taxon>Alphaproteobacteria</taxon>
        <taxon>Rhodobacterales</taxon>
        <taxon>Roseobacteraceae</taxon>
        <taxon>Pseudoponticoccus</taxon>
    </lineage>
</organism>
<gene>
    <name evidence="4" type="ORF">AVJ23_07195</name>
</gene>
<dbReference type="Pfam" id="PF00561">
    <property type="entry name" value="Abhydrolase_1"/>
    <property type="match status" value="1"/>
</dbReference>
<dbReference type="InterPro" id="IPR000073">
    <property type="entry name" value="AB_hydrolase_1"/>
</dbReference>
<sequence length="304" mass="32044">MDLATRLRKGLALPVPGPAPTAALRAERRVEAGTVQELMLGPLPASLLWLETPPPPGGFPALLYCHAHGGEFDLGRREMMAGARWTDGPIGPDLAASGVAVLCIDMPGFGSRRAEGPLDALAKAGLWQGRPLFGRMLAEQQQALSWLAAHPRVDAARIAAFGVSMGGALAFWLAALDKRLAAAAHHSILADMGPMIANGAHDRHGLYLTVPGLLQQAEIGDVAALVAPRPHYVGVNLGDRLCPPEAVRPALERLRAAYGPQGALEIHATELAHHGEAPGTRGRLLDFLAHRAFPDTTTRLGAIS</sequence>
<reference evidence="4 5" key="1">
    <citation type="submission" date="2015-12" db="EMBL/GenBank/DDBJ databases">
        <authorList>
            <person name="Shamseldin A."/>
            <person name="Moawad H."/>
            <person name="Abd El-Rahim W.M."/>
            <person name="Sadowsky M.J."/>
        </authorList>
    </citation>
    <scope>NUCLEOTIDE SEQUENCE [LARGE SCALE GENOMIC DNA]</scope>
    <source>
        <strain evidence="4 5">SJ5A-1</strain>
    </source>
</reference>
<comment type="similarity">
    <text evidence="2">Belongs to the AB hydrolase superfamily. FUS2 hydrolase family.</text>
</comment>
<evidence type="ECO:0000259" key="3">
    <source>
        <dbReference type="Pfam" id="PF00561"/>
    </source>
</evidence>
<name>A0A0W7WLS3_9RHOB</name>